<sequence>MKTFKMLSFDLINEDGGQNIPIIDGIVINQENSRKSWILELFLSKEHKTTFENLKASNEVFEVHVIISFPDNEPAPFKVLVSDIREIGEKITVLLKGTIKTRRSKYAEALLNSLLTEELSSEELMTRFKKGMRERPRIKES</sequence>
<dbReference type="RefSeq" id="WP_107932536.1">
    <property type="nucleotide sequence ID" value="NZ_CP085009.1"/>
</dbReference>
<dbReference type="Pfam" id="PF14183">
    <property type="entry name" value="YwpF"/>
    <property type="match status" value="1"/>
</dbReference>
<keyword evidence="2" id="KW-1185">Reference proteome</keyword>
<comment type="caution">
    <text evidence="1">The sequence shown here is derived from an EMBL/GenBank/DDBJ whole genome shotgun (WGS) entry which is preliminary data.</text>
</comment>
<evidence type="ECO:0000313" key="2">
    <source>
        <dbReference type="Proteomes" id="UP000247416"/>
    </source>
</evidence>
<dbReference type="AlphaFoldDB" id="A0A318U6I7"/>
<dbReference type="EMBL" id="QJTJ01000004">
    <property type="protein sequence ID" value="PYF07559.1"/>
    <property type="molecule type" value="Genomic_DNA"/>
</dbReference>
<reference evidence="1 2" key="1">
    <citation type="submission" date="2018-06" db="EMBL/GenBank/DDBJ databases">
        <title>Genomic Encyclopedia of Archaeal and Bacterial Type Strains, Phase II (KMG-II): from individual species to whole genera.</title>
        <authorList>
            <person name="Goeker M."/>
        </authorList>
    </citation>
    <scope>NUCLEOTIDE SEQUENCE [LARGE SCALE GENOMIC DNA]</scope>
    <source>
        <strain evidence="1 2">KACC 16626</strain>
    </source>
</reference>
<dbReference type="Proteomes" id="UP000247416">
    <property type="component" value="Unassembled WGS sequence"/>
</dbReference>
<protein>
    <submittedName>
        <fullName evidence="1">YwpF-like protein</fullName>
    </submittedName>
</protein>
<dbReference type="InterPro" id="IPR025573">
    <property type="entry name" value="YwpF"/>
</dbReference>
<organism evidence="1 2">
    <name type="scientific">Ureibacillus chungkukjangi</name>
    <dbReference type="NCBI Taxonomy" id="1202712"/>
    <lineage>
        <taxon>Bacteria</taxon>
        <taxon>Bacillati</taxon>
        <taxon>Bacillota</taxon>
        <taxon>Bacilli</taxon>
        <taxon>Bacillales</taxon>
        <taxon>Caryophanaceae</taxon>
        <taxon>Ureibacillus</taxon>
    </lineage>
</organism>
<proteinExistence type="predicted"/>
<evidence type="ECO:0000313" key="1">
    <source>
        <dbReference type="EMBL" id="PYF07559.1"/>
    </source>
</evidence>
<dbReference type="OrthoDB" id="2427395at2"/>
<name>A0A318U6I7_9BACL</name>
<accession>A0A318U6I7</accession>
<gene>
    <name evidence="1" type="ORF">BJ095_10467</name>
</gene>